<dbReference type="GO" id="GO:0009279">
    <property type="term" value="C:cell outer membrane"/>
    <property type="evidence" value="ECO:0007669"/>
    <property type="project" value="UniProtKB-SubCell"/>
</dbReference>
<evidence type="ECO:0000256" key="1">
    <source>
        <dbReference type="ARBA" id="ARBA00004459"/>
    </source>
</evidence>
<evidence type="ECO:0008006" key="11">
    <source>
        <dbReference type="Google" id="ProtNLM"/>
    </source>
</evidence>
<evidence type="ECO:0000313" key="10">
    <source>
        <dbReference type="Proteomes" id="UP000549882"/>
    </source>
</evidence>
<evidence type="ECO:0000256" key="2">
    <source>
        <dbReference type="ARBA" id="ARBA00022729"/>
    </source>
</evidence>
<dbReference type="InterPro" id="IPR049857">
    <property type="entry name" value="Omp10-like"/>
</dbReference>
<dbReference type="RefSeq" id="WP_107109185.1">
    <property type="nucleotide sequence ID" value="NZ_JACHBI010000002.1"/>
</dbReference>
<sequence>MKIRTSIALLAAAAALSACVDFGGSRSPPAMHASVQPQTGVEGNWSDANGLISTFQAGTFTTHTTDSNTVLASGTYSTVSPSLIEINMTSLVRKTQSKINCALINPSQLNCTSDAGKQFSLNRR</sequence>
<dbReference type="EMBL" id="JACHBI010000002">
    <property type="protein sequence ID" value="MBB5572959.1"/>
    <property type="molecule type" value="Genomic_DNA"/>
</dbReference>
<evidence type="ECO:0000313" key="9">
    <source>
        <dbReference type="EMBL" id="MBB5572959.1"/>
    </source>
</evidence>
<proteinExistence type="inferred from homology"/>
<dbReference type="Proteomes" id="UP000549882">
    <property type="component" value="Unassembled WGS sequence"/>
</dbReference>
<dbReference type="Pfam" id="PF26368">
    <property type="entry name" value="OMP10"/>
    <property type="match status" value="1"/>
</dbReference>
<evidence type="ECO:0000256" key="8">
    <source>
        <dbReference type="SAM" id="SignalP"/>
    </source>
</evidence>
<accession>A0A7W9D071</accession>
<keyword evidence="2 8" id="KW-0732">Signal</keyword>
<dbReference type="PROSITE" id="PS51257">
    <property type="entry name" value="PROKAR_LIPOPROTEIN"/>
    <property type="match status" value="1"/>
</dbReference>
<evidence type="ECO:0000256" key="5">
    <source>
        <dbReference type="ARBA" id="ARBA00023237"/>
    </source>
</evidence>
<keyword evidence="3" id="KW-0472">Membrane</keyword>
<keyword evidence="5" id="KW-0998">Cell outer membrane</keyword>
<keyword evidence="6" id="KW-0449">Lipoprotein</keyword>
<dbReference type="AlphaFoldDB" id="A0A7W9D071"/>
<comment type="caution">
    <text evidence="9">The sequence shown here is derived from an EMBL/GenBank/DDBJ whole genome shotgun (WGS) entry which is preliminary data.</text>
</comment>
<keyword evidence="10" id="KW-1185">Reference proteome</keyword>
<feature type="signal peptide" evidence="8">
    <location>
        <begin position="1"/>
        <end position="20"/>
    </location>
</feature>
<dbReference type="NCBIfam" id="NF041251">
    <property type="entry name" value="omp10_alpha_prot"/>
    <property type="match status" value="1"/>
</dbReference>
<gene>
    <name evidence="9" type="ORF">GGD50_001563</name>
</gene>
<evidence type="ECO:0000256" key="4">
    <source>
        <dbReference type="ARBA" id="ARBA00023139"/>
    </source>
</evidence>
<keyword evidence="4" id="KW-0564">Palmitate</keyword>
<evidence type="ECO:0000256" key="6">
    <source>
        <dbReference type="ARBA" id="ARBA00023288"/>
    </source>
</evidence>
<name>A0A7W9D071_9HYPH</name>
<organism evidence="9 10">
    <name type="scientific">Rhizobium paranaense</name>
    <dbReference type="NCBI Taxonomy" id="1650438"/>
    <lineage>
        <taxon>Bacteria</taxon>
        <taxon>Pseudomonadati</taxon>
        <taxon>Pseudomonadota</taxon>
        <taxon>Alphaproteobacteria</taxon>
        <taxon>Hyphomicrobiales</taxon>
        <taxon>Rhizobiaceae</taxon>
        <taxon>Rhizobium/Agrobacterium group</taxon>
        <taxon>Rhizobium</taxon>
    </lineage>
</organism>
<feature type="chain" id="PRO_5030928058" description="Outer membrane lipoprotein" evidence="8">
    <location>
        <begin position="21"/>
        <end position="124"/>
    </location>
</feature>
<evidence type="ECO:0000256" key="7">
    <source>
        <dbReference type="ARBA" id="ARBA00044505"/>
    </source>
</evidence>
<protein>
    <recommendedName>
        <fullName evidence="11">Outer membrane lipoprotein</fullName>
    </recommendedName>
</protein>
<comment type="subcellular location">
    <subcellularLocation>
        <location evidence="1">Cell outer membrane</location>
        <topology evidence="1">Lipid-anchor</topology>
    </subcellularLocation>
</comment>
<reference evidence="9 10" key="1">
    <citation type="submission" date="2020-08" db="EMBL/GenBank/DDBJ databases">
        <title>Genomic Encyclopedia of Type Strains, Phase IV (KMG-V): Genome sequencing to study the core and pangenomes of soil and plant-associated prokaryotes.</title>
        <authorList>
            <person name="Whitman W."/>
        </authorList>
    </citation>
    <scope>NUCLEOTIDE SEQUENCE [LARGE SCALE GENOMIC DNA]</scope>
    <source>
        <strain evidence="9 10">SEMIA 4064</strain>
    </source>
</reference>
<comment type="similarity">
    <text evidence="7">Belongs to the rhizobiaceae omp10 lipoprotein family.</text>
</comment>
<evidence type="ECO:0000256" key="3">
    <source>
        <dbReference type="ARBA" id="ARBA00023136"/>
    </source>
</evidence>